<name>A0ABQ4TF08_METOR</name>
<reference evidence="2" key="2">
    <citation type="submission" date="2021-08" db="EMBL/GenBank/DDBJ databases">
        <authorList>
            <person name="Tani A."/>
            <person name="Ola A."/>
            <person name="Ogura Y."/>
            <person name="Katsura K."/>
            <person name="Hayashi T."/>
        </authorList>
    </citation>
    <scope>NUCLEOTIDE SEQUENCE</scope>
    <source>
        <strain evidence="2">NBRC 15689</strain>
    </source>
</reference>
<evidence type="ECO:0000256" key="1">
    <source>
        <dbReference type="SAM" id="MobiDB-lite"/>
    </source>
</evidence>
<sequence length="657" mass="73672">MGGMTDEDADRDAVPGDGLDPAQQAELEREAIFRKLRAWFRVDRDASSRWRADARIDYDFVAGHQWSPEDEAVLREQGRPPITFNRCLPVIKAVAGSEVSTRQDIQYLPREIGDAALNELLTEGSRYLADEAEAEDEESDAFVDCTICGMGWVEMRLDYEVNPDGAYVEDRVNPLEMFWDASATKRNLADARRIWRAKTMDREEAEGLFPEADACELDAAWAEDRDGEQHHQLQPGEHRLDRASREDAATSKVTIVECQWWERTRVLVVTNPVTGEASELDEEKGNALKARAEKIGMAIQSFSLVKRRYRRAFLGASILEMGPAPAGDRFSYACLTADRDHNRNSWFGIVRPMIDPQRFANKWLSQTLDMLNRQSKGGMLMEKTAVPDQAEFERSFAKPGSVTWVADGTLMGGRMKPKDLPQLPTGHWALMEFAIGSIRDSSGVNLELLGQRQQEQAGVLEYQRKQAAMTILASLFDSLRRARKHIGRVRLYFIQTYLSDGRLIRITGNAGTPKVVPLLRDRTAGEYDVVIDEAPSSPNQQQVVWQTFVQVLPIIKDMLTPQVLLEVLPYSPFPDSFVAKMRELLAQPANPSPEQAQQQQLAMQQVVAKIQDTSASANLKNAKAERERGLGQQDQIDGFAKVAAMAAPPETTSTFAI</sequence>
<gene>
    <name evidence="2" type="ORF">LKMONMHP_4684</name>
</gene>
<dbReference type="Proteomes" id="UP001055156">
    <property type="component" value="Unassembled WGS sequence"/>
</dbReference>
<evidence type="ECO:0000313" key="2">
    <source>
        <dbReference type="EMBL" id="GJE29798.1"/>
    </source>
</evidence>
<organism evidence="2 3">
    <name type="scientific">Methylobacterium organophilum</name>
    <dbReference type="NCBI Taxonomy" id="410"/>
    <lineage>
        <taxon>Bacteria</taxon>
        <taxon>Pseudomonadati</taxon>
        <taxon>Pseudomonadota</taxon>
        <taxon>Alphaproteobacteria</taxon>
        <taxon>Hyphomicrobiales</taxon>
        <taxon>Methylobacteriaceae</taxon>
        <taxon>Methylobacterium</taxon>
    </lineage>
</organism>
<dbReference type="Pfam" id="PF16510">
    <property type="entry name" value="P22_portal"/>
    <property type="match status" value="1"/>
</dbReference>
<dbReference type="InterPro" id="IPR032427">
    <property type="entry name" value="P22_portal"/>
</dbReference>
<comment type="caution">
    <text evidence="2">The sequence shown here is derived from an EMBL/GenBank/DDBJ whole genome shotgun (WGS) entry which is preliminary data.</text>
</comment>
<accession>A0ABQ4TF08</accession>
<feature type="compositionally biased region" description="Acidic residues" evidence="1">
    <location>
        <begin position="1"/>
        <end position="10"/>
    </location>
</feature>
<keyword evidence="3" id="KW-1185">Reference proteome</keyword>
<proteinExistence type="predicted"/>
<evidence type="ECO:0000313" key="3">
    <source>
        <dbReference type="Proteomes" id="UP001055156"/>
    </source>
</evidence>
<reference evidence="2" key="1">
    <citation type="journal article" date="2021" name="Front. Microbiol.">
        <title>Comprehensive Comparative Genomics and Phenotyping of Methylobacterium Species.</title>
        <authorList>
            <person name="Alessa O."/>
            <person name="Ogura Y."/>
            <person name="Fujitani Y."/>
            <person name="Takami H."/>
            <person name="Hayashi T."/>
            <person name="Sahin N."/>
            <person name="Tani A."/>
        </authorList>
    </citation>
    <scope>NUCLEOTIDE SEQUENCE</scope>
    <source>
        <strain evidence="2">NBRC 15689</strain>
    </source>
</reference>
<dbReference type="EMBL" id="BPQV01000021">
    <property type="protein sequence ID" value="GJE29798.1"/>
    <property type="molecule type" value="Genomic_DNA"/>
</dbReference>
<feature type="region of interest" description="Disordered" evidence="1">
    <location>
        <begin position="1"/>
        <end position="23"/>
    </location>
</feature>
<protein>
    <recommendedName>
        <fullName evidence="4">Phage P22-like portal protein</fullName>
    </recommendedName>
</protein>
<feature type="region of interest" description="Disordered" evidence="1">
    <location>
        <begin position="224"/>
        <end position="246"/>
    </location>
</feature>
<evidence type="ECO:0008006" key="4">
    <source>
        <dbReference type="Google" id="ProtNLM"/>
    </source>
</evidence>